<proteinExistence type="predicted"/>
<keyword evidence="3" id="KW-1185">Reference proteome</keyword>
<evidence type="ECO:0000256" key="1">
    <source>
        <dbReference type="SAM" id="Phobius"/>
    </source>
</evidence>
<evidence type="ECO:0000313" key="2">
    <source>
        <dbReference type="EMBL" id="TWJ02266.1"/>
    </source>
</evidence>
<keyword evidence="1" id="KW-1133">Transmembrane helix</keyword>
<comment type="caution">
    <text evidence="2">The sequence shown here is derived from an EMBL/GenBank/DDBJ whole genome shotgun (WGS) entry which is preliminary data.</text>
</comment>
<keyword evidence="1" id="KW-0472">Membrane</keyword>
<accession>A0A562U909</accession>
<feature type="transmembrane region" description="Helical" evidence="1">
    <location>
        <begin position="66"/>
        <end position="93"/>
    </location>
</feature>
<keyword evidence="1" id="KW-0812">Transmembrane</keyword>
<feature type="transmembrane region" description="Helical" evidence="1">
    <location>
        <begin position="105"/>
        <end position="128"/>
    </location>
</feature>
<organism evidence="2 3">
    <name type="scientific">Mucilaginibacter frigoritolerans</name>
    <dbReference type="NCBI Taxonomy" id="652788"/>
    <lineage>
        <taxon>Bacteria</taxon>
        <taxon>Pseudomonadati</taxon>
        <taxon>Bacteroidota</taxon>
        <taxon>Sphingobacteriia</taxon>
        <taxon>Sphingobacteriales</taxon>
        <taxon>Sphingobacteriaceae</taxon>
        <taxon>Mucilaginibacter</taxon>
    </lineage>
</organism>
<feature type="transmembrane region" description="Helical" evidence="1">
    <location>
        <begin position="27"/>
        <end position="46"/>
    </location>
</feature>
<evidence type="ECO:0000313" key="3">
    <source>
        <dbReference type="Proteomes" id="UP000317010"/>
    </source>
</evidence>
<sequence>MAGEVIPCLFFKLATYLMAINTFAYSLKVWLTSISIAPISFLVFLFCTDPPNFEKDLIGSLSAIILMHLVIILLEFIFSFITWLIFWLTIYLITISSIQTKNKIWAIFIAGICLSTATGLVMSSAGFFGSDYTLLSLTAGNCVCI</sequence>
<dbReference type="EMBL" id="VLLI01000003">
    <property type="protein sequence ID" value="TWJ02266.1"/>
    <property type="molecule type" value="Genomic_DNA"/>
</dbReference>
<reference evidence="2 3" key="1">
    <citation type="submission" date="2019-07" db="EMBL/GenBank/DDBJ databases">
        <title>Genomic Encyclopedia of Archaeal and Bacterial Type Strains, Phase II (KMG-II): from individual species to whole genera.</title>
        <authorList>
            <person name="Goeker M."/>
        </authorList>
    </citation>
    <scope>NUCLEOTIDE SEQUENCE [LARGE SCALE GENOMIC DNA]</scope>
    <source>
        <strain evidence="2 3">ATCC BAA-1854</strain>
    </source>
</reference>
<name>A0A562U909_9SPHI</name>
<dbReference type="Proteomes" id="UP000317010">
    <property type="component" value="Unassembled WGS sequence"/>
</dbReference>
<dbReference type="AlphaFoldDB" id="A0A562U909"/>
<protein>
    <submittedName>
        <fullName evidence="2">Uncharacterized protein</fullName>
    </submittedName>
</protein>
<gene>
    <name evidence="2" type="ORF">JN11_01238</name>
</gene>